<organism evidence="1 2">
    <name type="scientific">Gigaspora margarita</name>
    <dbReference type="NCBI Taxonomy" id="4874"/>
    <lineage>
        <taxon>Eukaryota</taxon>
        <taxon>Fungi</taxon>
        <taxon>Fungi incertae sedis</taxon>
        <taxon>Mucoromycota</taxon>
        <taxon>Glomeromycotina</taxon>
        <taxon>Glomeromycetes</taxon>
        <taxon>Diversisporales</taxon>
        <taxon>Gigasporaceae</taxon>
        <taxon>Gigaspora</taxon>
    </lineage>
</organism>
<reference evidence="1 2" key="1">
    <citation type="submission" date="2021-06" db="EMBL/GenBank/DDBJ databases">
        <authorList>
            <person name="Kallberg Y."/>
            <person name="Tangrot J."/>
            <person name="Rosling A."/>
        </authorList>
    </citation>
    <scope>NUCLEOTIDE SEQUENCE [LARGE SCALE GENOMIC DNA]</scope>
    <source>
        <strain evidence="1 2">120-4 pot B 10/14</strain>
    </source>
</reference>
<dbReference type="Proteomes" id="UP000789901">
    <property type="component" value="Unassembled WGS sequence"/>
</dbReference>
<feature type="non-terminal residue" evidence="1">
    <location>
        <position position="83"/>
    </location>
</feature>
<evidence type="ECO:0000313" key="2">
    <source>
        <dbReference type="Proteomes" id="UP000789901"/>
    </source>
</evidence>
<feature type="non-terminal residue" evidence="1">
    <location>
        <position position="1"/>
    </location>
</feature>
<dbReference type="EMBL" id="CAJVQB010101242">
    <property type="protein sequence ID" value="CAG8850467.1"/>
    <property type="molecule type" value="Genomic_DNA"/>
</dbReference>
<proteinExistence type="predicted"/>
<name>A0ABN7X842_GIGMA</name>
<protein>
    <submittedName>
        <fullName evidence="1">24969_t:CDS:1</fullName>
    </submittedName>
</protein>
<comment type="caution">
    <text evidence="1">The sequence shown here is derived from an EMBL/GenBank/DDBJ whole genome shotgun (WGS) entry which is preliminary data.</text>
</comment>
<accession>A0ABN7X842</accession>
<evidence type="ECO:0000313" key="1">
    <source>
        <dbReference type="EMBL" id="CAG8850467.1"/>
    </source>
</evidence>
<gene>
    <name evidence="1" type="ORF">GMARGA_LOCUS40222</name>
</gene>
<sequence>NKNNKRLHSKNSFQDTIEATEIKLTNNAKGTSMVRNNNKNDLFLDIELEEKKIALLEHQTKVRKEVAKAEAIELQNKQLKASL</sequence>
<keyword evidence="2" id="KW-1185">Reference proteome</keyword>